<protein>
    <submittedName>
        <fullName evidence="1">Uncharacterized protein</fullName>
    </submittedName>
</protein>
<reference evidence="1" key="1">
    <citation type="submission" date="2011-01" db="EMBL/GenBank/DDBJ databases">
        <title>Evolutionary Significance of Chromosomal Super-Integrons in Vibrio vulnificus Strains.</title>
        <authorList>
            <person name="Shu H.Y."/>
            <person name="Wu K.M."/>
            <person name="Liu T.T."/>
            <person name="Liu Y.M."/>
            <person name="Liao T.L."/>
            <person name="Hor L.I."/>
            <person name="Tsai S.F."/>
            <person name="Chen C.Y."/>
        </authorList>
    </citation>
    <scope>NUCLEOTIDE SEQUENCE</scope>
    <source>
        <strain evidence="1">CG021</strain>
    </source>
</reference>
<accession>A0A6S4Q1B7</accession>
<organism evidence="1">
    <name type="scientific">Vibrio vulnificus</name>
    <dbReference type="NCBI Taxonomy" id="672"/>
    <lineage>
        <taxon>Bacteria</taxon>
        <taxon>Pseudomonadati</taxon>
        <taxon>Pseudomonadota</taxon>
        <taxon>Gammaproteobacteria</taxon>
        <taxon>Vibrionales</taxon>
        <taxon>Vibrionaceae</taxon>
        <taxon>Vibrio</taxon>
    </lineage>
</organism>
<name>A0A6S4Q1B7_VIBVL</name>
<sequence length="52" mass="5786">MPKFVGCLIVLWGWLAVNFTGSKCGKGKSIEAFEFAVSLHLWALRVQNLLCC</sequence>
<proteinExistence type="predicted"/>
<evidence type="ECO:0000313" key="1">
    <source>
        <dbReference type="EMBL" id="BBE38961.1"/>
    </source>
</evidence>
<dbReference type="AlphaFoldDB" id="A0A6S4Q1B7"/>
<dbReference type="EMBL" id="AB609752">
    <property type="protein sequence ID" value="BBE38961.1"/>
    <property type="molecule type" value="Genomic_DNA"/>
</dbReference>